<evidence type="ECO:0000256" key="3">
    <source>
        <dbReference type="ARBA" id="ARBA00007742"/>
    </source>
</evidence>
<dbReference type="STRING" id="1447875.A0A2B7WNW7"/>
<dbReference type="FunFam" id="1.20.120.1630:FF:000010">
    <property type="entry name" value="Steroid alpha reductase family protein"/>
    <property type="match status" value="1"/>
</dbReference>
<dbReference type="InterPro" id="IPR001104">
    <property type="entry name" value="3-oxo-5_a-steroid_4-DH_C"/>
</dbReference>
<keyword evidence="10 17" id="KW-1133">Transmembrane helix</keyword>
<dbReference type="InterPro" id="IPR039357">
    <property type="entry name" value="SRD5A/TECR"/>
</dbReference>
<name>A0A2B7WNW7_9EURO</name>
<keyword evidence="9" id="KW-0521">NADP</keyword>
<evidence type="ECO:0000313" key="19">
    <source>
        <dbReference type="EMBL" id="PGG98334.1"/>
    </source>
</evidence>
<dbReference type="OrthoDB" id="540503at2759"/>
<keyword evidence="14" id="KW-0275">Fatty acid biosynthesis</keyword>
<keyword evidence="6 17" id="KW-0812">Transmembrane</keyword>
<keyword evidence="11" id="KW-0560">Oxidoreductase</keyword>
<comment type="catalytic activity">
    <reaction evidence="15">
        <text>a very-long-chain 2,3-saturated fatty acyl-CoA + NADP(+) = a very-long-chain (2E)-enoyl-CoA + NADPH + H(+)</text>
        <dbReference type="Rhea" id="RHEA:14473"/>
        <dbReference type="ChEBI" id="CHEBI:15378"/>
        <dbReference type="ChEBI" id="CHEBI:57783"/>
        <dbReference type="ChEBI" id="CHEBI:58349"/>
        <dbReference type="ChEBI" id="CHEBI:83724"/>
        <dbReference type="ChEBI" id="CHEBI:83728"/>
        <dbReference type="EC" id="1.3.1.93"/>
    </reaction>
</comment>
<evidence type="ECO:0000256" key="12">
    <source>
        <dbReference type="ARBA" id="ARBA00023098"/>
    </source>
</evidence>
<evidence type="ECO:0000256" key="5">
    <source>
        <dbReference type="ARBA" id="ARBA00022516"/>
    </source>
</evidence>
<feature type="domain" description="3-oxo-5-alpha-steroid 4-dehydrogenase C-terminal" evidence="18">
    <location>
        <begin position="157"/>
        <end position="311"/>
    </location>
</feature>
<keyword evidence="12" id="KW-0443">Lipid metabolism</keyword>
<keyword evidence="20" id="KW-1185">Reference proteome</keyword>
<evidence type="ECO:0000256" key="4">
    <source>
        <dbReference type="ARBA" id="ARBA00012530"/>
    </source>
</evidence>
<comment type="similarity">
    <text evidence="3">Belongs to the steroid 5-alpha reductase family.</text>
</comment>
<protein>
    <recommendedName>
        <fullName evidence="4">very-long-chain enoyl-CoA reductase</fullName>
        <ecNumber evidence="4">1.3.1.93</ecNumber>
    </recommendedName>
</protein>
<proteinExistence type="inferred from homology"/>
<evidence type="ECO:0000256" key="8">
    <source>
        <dbReference type="ARBA" id="ARBA00022832"/>
    </source>
</evidence>
<evidence type="ECO:0000256" key="11">
    <source>
        <dbReference type="ARBA" id="ARBA00023002"/>
    </source>
</evidence>
<dbReference type="PANTHER" id="PTHR10556:SF28">
    <property type="entry name" value="VERY-LONG-CHAIN ENOYL-COA REDUCTASE"/>
    <property type="match status" value="1"/>
</dbReference>
<sequence length="312" mass="35006">MSSITLSIKPRGKPISKLPRELSIDPNATGAELYETIAQQSNFSVHRLRITKGSDGTAIQNSNDATIHSTGLRNQSTINVKGLGPQLAWRTVYMIEYLGPLLIHPLFLLPTLRSLVYRTSHPLELSDIQVLLCALVTLHFLKRELETIFVHRFGRATMPAQNVFRNSTHYWILSGVNIAYWVYSPSSKAATTTIDSANPLILYPGLALYTIGELANLNAHLVLRNLRRPGTSERGIPSGFGFSWVTCPNYLFEVVAWVGVYLISGLNWSVAIFIIIACAPMITWAKQKERKYRSDFGDKYKRKRFAMLPGII</sequence>
<keyword evidence="5" id="KW-0444">Lipid biosynthesis</keyword>
<keyword evidence="13 17" id="KW-0472">Membrane</keyword>
<dbReference type="CDD" id="cd17039">
    <property type="entry name" value="Ubl_ubiquitin_like"/>
    <property type="match status" value="1"/>
</dbReference>
<keyword evidence="8" id="KW-0276">Fatty acid metabolism</keyword>
<dbReference type="EMBL" id="PDNB01000227">
    <property type="protein sequence ID" value="PGG98334.1"/>
    <property type="molecule type" value="Genomic_DNA"/>
</dbReference>
<evidence type="ECO:0000256" key="13">
    <source>
        <dbReference type="ARBA" id="ARBA00023136"/>
    </source>
</evidence>
<dbReference type="AlphaFoldDB" id="A0A2B7WNW7"/>
<feature type="transmembrane region" description="Helical" evidence="17">
    <location>
        <begin position="203"/>
        <end position="223"/>
    </location>
</feature>
<dbReference type="GO" id="GO:0042761">
    <property type="term" value="P:very long-chain fatty acid biosynthetic process"/>
    <property type="evidence" value="ECO:0007669"/>
    <property type="project" value="TreeGrafter"/>
</dbReference>
<evidence type="ECO:0000256" key="14">
    <source>
        <dbReference type="ARBA" id="ARBA00023160"/>
    </source>
</evidence>
<evidence type="ECO:0000256" key="1">
    <source>
        <dbReference type="ARBA" id="ARBA00004477"/>
    </source>
</evidence>
<comment type="subcellular location">
    <subcellularLocation>
        <location evidence="1">Endoplasmic reticulum membrane</location>
        <topology evidence="1">Multi-pass membrane protein</topology>
    </subcellularLocation>
</comment>
<dbReference type="Gene3D" id="1.20.120.1630">
    <property type="match status" value="1"/>
</dbReference>
<feature type="transmembrane region" description="Helical" evidence="17">
    <location>
        <begin position="235"/>
        <end position="252"/>
    </location>
</feature>
<comment type="function">
    <text evidence="16">Catalyzes the last of the four reactions of the long-chain fatty acids elongation cycle. This endoplasmic reticulum-bound enzymatic process, allows the addition of 2 carbons to the chain of long- and very long-chain fatty acids/VLCFAs per cycle. This enzyme reduces the trans-2,3-enoyl-CoA fatty acid intermediate to an acyl-CoA that can be further elongated by entering a new cycle of elongation. Thereby, it participates in the production of VLCFAs of different chain lengths that are involved in multiple biological processes as precursors of membrane lipids and lipid mediators.</text>
</comment>
<evidence type="ECO:0000256" key="9">
    <source>
        <dbReference type="ARBA" id="ARBA00022857"/>
    </source>
</evidence>
<dbReference type="EC" id="1.3.1.93" evidence="4"/>
<evidence type="ECO:0000313" key="20">
    <source>
        <dbReference type="Proteomes" id="UP000223968"/>
    </source>
</evidence>
<evidence type="ECO:0000259" key="18">
    <source>
        <dbReference type="Pfam" id="PF02544"/>
    </source>
</evidence>
<comment type="caution">
    <text evidence="19">The sequence shown here is derived from an EMBL/GenBank/DDBJ whole genome shotgun (WGS) entry which is preliminary data.</text>
</comment>
<comment type="pathway">
    <text evidence="2">Lipid metabolism; fatty acid biosynthesis.</text>
</comment>
<evidence type="ECO:0000256" key="7">
    <source>
        <dbReference type="ARBA" id="ARBA00022824"/>
    </source>
</evidence>
<evidence type="ECO:0000256" key="15">
    <source>
        <dbReference type="ARBA" id="ARBA00051495"/>
    </source>
</evidence>
<evidence type="ECO:0000256" key="10">
    <source>
        <dbReference type="ARBA" id="ARBA00022989"/>
    </source>
</evidence>
<organism evidence="19 20">
    <name type="scientific">Helicocarpus griseus UAMH5409</name>
    <dbReference type="NCBI Taxonomy" id="1447875"/>
    <lineage>
        <taxon>Eukaryota</taxon>
        <taxon>Fungi</taxon>
        <taxon>Dikarya</taxon>
        <taxon>Ascomycota</taxon>
        <taxon>Pezizomycotina</taxon>
        <taxon>Eurotiomycetes</taxon>
        <taxon>Eurotiomycetidae</taxon>
        <taxon>Onygenales</taxon>
        <taxon>Ajellomycetaceae</taxon>
        <taxon>Helicocarpus</taxon>
    </lineage>
</organism>
<dbReference type="GO" id="GO:0005789">
    <property type="term" value="C:endoplasmic reticulum membrane"/>
    <property type="evidence" value="ECO:0007669"/>
    <property type="project" value="UniProtKB-SubCell"/>
</dbReference>
<dbReference type="Pfam" id="PF02544">
    <property type="entry name" value="Steroid_dh"/>
    <property type="match status" value="1"/>
</dbReference>
<accession>A0A2B7WNW7</accession>
<dbReference type="GO" id="GO:0102758">
    <property type="term" value="F:very-long-chain enoyl-CoA reductase activity"/>
    <property type="evidence" value="ECO:0007669"/>
    <property type="project" value="UniProtKB-EC"/>
</dbReference>
<gene>
    <name evidence="19" type="ORF">AJ79_08901</name>
</gene>
<dbReference type="Proteomes" id="UP000223968">
    <property type="component" value="Unassembled WGS sequence"/>
</dbReference>
<evidence type="ECO:0000256" key="2">
    <source>
        <dbReference type="ARBA" id="ARBA00005194"/>
    </source>
</evidence>
<keyword evidence="7" id="KW-0256">Endoplasmic reticulum</keyword>
<feature type="transmembrane region" description="Helical" evidence="17">
    <location>
        <begin position="162"/>
        <end position="183"/>
    </location>
</feature>
<evidence type="ECO:0000256" key="17">
    <source>
        <dbReference type="SAM" id="Phobius"/>
    </source>
</evidence>
<dbReference type="PANTHER" id="PTHR10556">
    <property type="entry name" value="3-OXO-5-ALPHA-STEROID 4-DEHYDROGENASE"/>
    <property type="match status" value="1"/>
</dbReference>
<evidence type="ECO:0000256" key="16">
    <source>
        <dbReference type="ARBA" id="ARBA00058640"/>
    </source>
</evidence>
<reference evidence="19 20" key="1">
    <citation type="submission" date="2017-10" db="EMBL/GenBank/DDBJ databases">
        <title>Comparative genomics in systemic dimorphic fungi from Ajellomycetaceae.</title>
        <authorList>
            <person name="Munoz J.F."/>
            <person name="Mcewen J.G."/>
            <person name="Clay O.K."/>
            <person name="Cuomo C.A."/>
        </authorList>
    </citation>
    <scope>NUCLEOTIDE SEQUENCE [LARGE SCALE GENOMIC DNA]</scope>
    <source>
        <strain evidence="19 20">UAMH5409</strain>
    </source>
</reference>
<dbReference type="PROSITE" id="PS50244">
    <property type="entry name" value="S5A_REDUCTASE"/>
    <property type="match status" value="1"/>
</dbReference>
<evidence type="ECO:0000256" key="6">
    <source>
        <dbReference type="ARBA" id="ARBA00022692"/>
    </source>
</evidence>
<feature type="transmembrane region" description="Helical" evidence="17">
    <location>
        <begin position="258"/>
        <end position="284"/>
    </location>
</feature>